<dbReference type="EMBL" id="HG001730">
    <property type="protein sequence ID" value="CDF35432.1"/>
    <property type="molecule type" value="Genomic_DNA"/>
</dbReference>
<accession>R7QA86</accession>
<evidence type="ECO:0000313" key="2">
    <source>
        <dbReference type="EMBL" id="CDF35432.1"/>
    </source>
</evidence>
<dbReference type="KEGG" id="ccp:CHC_T00003948001"/>
<dbReference type="Proteomes" id="UP000012073">
    <property type="component" value="Unassembled WGS sequence"/>
</dbReference>
<dbReference type="AlphaFoldDB" id="R7QA86"/>
<proteinExistence type="predicted"/>
<dbReference type="Gramene" id="CDF35432">
    <property type="protein sequence ID" value="CDF35432"/>
    <property type="gene ID" value="CHC_T00003948001"/>
</dbReference>
<dbReference type="RefSeq" id="XP_005715251.1">
    <property type="nucleotide sequence ID" value="XM_005715194.1"/>
</dbReference>
<feature type="region of interest" description="Disordered" evidence="1">
    <location>
        <begin position="76"/>
        <end position="104"/>
    </location>
</feature>
<feature type="compositionally biased region" description="Basic residues" evidence="1">
    <location>
        <begin position="86"/>
        <end position="99"/>
    </location>
</feature>
<protein>
    <submittedName>
        <fullName evidence="2">Uncharacterized protein</fullName>
    </submittedName>
</protein>
<evidence type="ECO:0000256" key="1">
    <source>
        <dbReference type="SAM" id="MobiDB-lite"/>
    </source>
</evidence>
<keyword evidence="3" id="KW-1185">Reference proteome</keyword>
<dbReference type="GeneID" id="17322968"/>
<reference evidence="3" key="1">
    <citation type="journal article" date="2013" name="Proc. Natl. Acad. Sci. U.S.A.">
        <title>Genome structure and metabolic features in the red seaweed Chondrus crispus shed light on evolution of the Archaeplastida.</title>
        <authorList>
            <person name="Collen J."/>
            <person name="Porcel B."/>
            <person name="Carre W."/>
            <person name="Ball S.G."/>
            <person name="Chaparro C."/>
            <person name="Tonon T."/>
            <person name="Barbeyron T."/>
            <person name="Michel G."/>
            <person name="Noel B."/>
            <person name="Valentin K."/>
            <person name="Elias M."/>
            <person name="Artiguenave F."/>
            <person name="Arun A."/>
            <person name="Aury J.M."/>
            <person name="Barbosa-Neto J.F."/>
            <person name="Bothwell J.H."/>
            <person name="Bouget F.Y."/>
            <person name="Brillet L."/>
            <person name="Cabello-Hurtado F."/>
            <person name="Capella-Gutierrez S."/>
            <person name="Charrier B."/>
            <person name="Cladiere L."/>
            <person name="Cock J.M."/>
            <person name="Coelho S.M."/>
            <person name="Colleoni C."/>
            <person name="Czjzek M."/>
            <person name="Da Silva C."/>
            <person name="Delage L."/>
            <person name="Denoeud F."/>
            <person name="Deschamps P."/>
            <person name="Dittami S.M."/>
            <person name="Gabaldon T."/>
            <person name="Gachon C.M."/>
            <person name="Groisillier A."/>
            <person name="Herve C."/>
            <person name="Jabbari K."/>
            <person name="Katinka M."/>
            <person name="Kloareg B."/>
            <person name="Kowalczyk N."/>
            <person name="Labadie K."/>
            <person name="Leblanc C."/>
            <person name="Lopez P.J."/>
            <person name="McLachlan D.H."/>
            <person name="Meslet-Cladiere L."/>
            <person name="Moustafa A."/>
            <person name="Nehr Z."/>
            <person name="Nyvall Collen P."/>
            <person name="Panaud O."/>
            <person name="Partensky F."/>
            <person name="Poulain J."/>
            <person name="Rensing S.A."/>
            <person name="Rousvoal S."/>
            <person name="Samson G."/>
            <person name="Symeonidi A."/>
            <person name="Weissenbach J."/>
            <person name="Zambounis A."/>
            <person name="Wincker P."/>
            <person name="Boyen C."/>
        </authorList>
    </citation>
    <scope>NUCLEOTIDE SEQUENCE [LARGE SCALE GENOMIC DNA]</scope>
    <source>
        <strain evidence="3">cv. Stackhouse</strain>
    </source>
</reference>
<gene>
    <name evidence="2" type="ORF">CHC_T00003948001</name>
</gene>
<evidence type="ECO:0000313" key="3">
    <source>
        <dbReference type="Proteomes" id="UP000012073"/>
    </source>
</evidence>
<sequence length="134" mass="15850">MPVTTRKVLQNTYNLKNVAHLQHKLFKRHWFPKLHRSHIRARNQQPFRIHNMQRLPVRFVTLGSLRQNLRNILPSHSPITIDPLRRHGPPSRRLIHKRPRPSDSPTDLLLLQVRLGAALLQQQRAHGVHDLERD</sequence>
<organism evidence="2 3">
    <name type="scientific">Chondrus crispus</name>
    <name type="common">Carrageen Irish moss</name>
    <name type="synonym">Polymorpha crispa</name>
    <dbReference type="NCBI Taxonomy" id="2769"/>
    <lineage>
        <taxon>Eukaryota</taxon>
        <taxon>Rhodophyta</taxon>
        <taxon>Florideophyceae</taxon>
        <taxon>Rhodymeniophycidae</taxon>
        <taxon>Gigartinales</taxon>
        <taxon>Gigartinaceae</taxon>
        <taxon>Chondrus</taxon>
    </lineage>
</organism>
<name>R7QA86_CHOCR</name>